<protein>
    <submittedName>
        <fullName evidence="1">Uncharacterized protein</fullName>
    </submittedName>
</protein>
<gene>
    <name evidence="1" type="ORF">MANES_15G053000</name>
</gene>
<reference evidence="1" key="1">
    <citation type="submission" date="2016-02" db="EMBL/GenBank/DDBJ databases">
        <title>WGS assembly of Manihot esculenta.</title>
        <authorList>
            <person name="Bredeson J.V."/>
            <person name="Prochnik S.E."/>
            <person name="Lyons J.B."/>
            <person name="Schmutz J."/>
            <person name="Grimwood J."/>
            <person name="Vrebalov J."/>
            <person name="Bart R.S."/>
            <person name="Amuge T."/>
            <person name="Ferguson M.E."/>
            <person name="Green R."/>
            <person name="Putnam N."/>
            <person name="Stites J."/>
            <person name="Rounsley S."/>
            <person name="Rokhsar D.S."/>
        </authorList>
    </citation>
    <scope>NUCLEOTIDE SEQUENCE [LARGE SCALE GENOMIC DNA]</scope>
    <source>
        <tissue evidence="1">Leaf</tissue>
    </source>
</reference>
<accession>A0A2C9UDC9</accession>
<sequence>MLAFFACGVLISESCLDLGKVFDHVGFQSRAPETGLFRWNPRH</sequence>
<name>A0A2C9UDC9_MANES</name>
<organism evidence="1">
    <name type="scientific">Manihot esculenta</name>
    <name type="common">Cassava</name>
    <name type="synonym">Jatropha manihot</name>
    <dbReference type="NCBI Taxonomy" id="3983"/>
    <lineage>
        <taxon>Eukaryota</taxon>
        <taxon>Viridiplantae</taxon>
        <taxon>Streptophyta</taxon>
        <taxon>Embryophyta</taxon>
        <taxon>Tracheophyta</taxon>
        <taxon>Spermatophyta</taxon>
        <taxon>Magnoliopsida</taxon>
        <taxon>eudicotyledons</taxon>
        <taxon>Gunneridae</taxon>
        <taxon>Pentapetalae</taxon>
        <taxon>rosids</taxon>
        <taxon>fabids</taxon>
        <taxon>Malpighiales</taxon>
        <taxon>Euphorbiaceae</taxon>
        <taxon>Crotonoideae</taxon>
        <taxon>Manihoteae</taxon>
        <taxon>Manihot</taxon>
    </lineage>
</organism>
<dbReference type="AlphaFoldDB" id="A0A2C9UDC9"/>
<proteinExistence type="predicted"/>
<evidence type="ECO:0000313" key="1">
    <source>
        <dbReference type="EMBL" id="OAY28249.1"/>
    </source>
</evidence>
<dbReference type="EMBL" id="CM004401">
    <property type="protein sequence ID" value="OAY28249.1"/>
    <property type="molecule type" value="Genomic_DNA"/>
</dbReference>